<evidence type="ECO:0000313" key="4">
    <source>
        <dbReference type="Proteomes" id="UP000824088"/>
    </source>
</evidence>
<dbReference type="PANTHER" id="PTHR46558:SF11">
    <property type="entry name" value="HTH-TYPE TRANSCRIPTIONAL REGULATOR XRE"/>
    <property type="match status" value="1"/>
</dbReference>
<evidence type="ECO:0000259" key="2">
    <source>
        <dbReference type="PROSITE" id="PS50943"/>
    </source>
</evidence>
<dbReference type="SMART" id="SM00530">
    <property type="entry name" value="HTH_XRE"/>
    <property type="match status" value="1"/>
</dbReference>
<dbReference type="InterPro" id="IPR001387">
    <property type="entry name" value="Cro/C1-type_HTH"/>
</dbReference>
<evidence type="ECO:0000313" key="3">
    <source>
        <dbReference type="EMBL" id="HIU20914.1"/>
    </source>
</evidence>
<evidence type="ECO:0000256" key="1">
    <source>
        <dbReference type="ARBA" id="ARBA00023125"/>
    </source>
</evidence>
<dbReference type="Pfam" id="PF01381">
    <property type="entry name" value="HTH_3"/>
    <property type="match status" value="1"/>
</dbReference>
<sequence length="81" mass="9455">MSTYFRCKLSSIRFVKEAFAANLRTLRKSYKLKQTELAEKIGTTQRNISYWENGMTQPDIDTLARIADFFDITIDELVGRK</sequence>
<dbReference type="PROSITE" id="PS50943">
    <property type="entry name" value="HTH_CROC1"/>
    <property type="match status" value="1"/>
</dbReference>
<name>A0A9D1HR13_9FIRM</name>
<dbReference type="Proteomes" id="UP000824088">
    <property type="component" value="Unassembled WGS sequence"/>
</dbReference>
<dbReference type="Gene3D" id="1.10.260.40">
    <property type="entry name" value="lambda repressor-like DNA-binding domains"/>
    <property type="match status" value="1"/>
</dbReference>
<protein>
    <submittedName>
        <fullName evidence="3">Helix-turn-helix transcriptional regulator</fullName>
    </submittedName>
</protein>
<dbReference type="SUPFAM" id="SSF47413">
    <property type="entry name" value="lambda repressor-like DNA-binding domains"/>
    <property type="match status" value="1"/>
</dbReference>
<dbReference type="EMBL" id="DVMN01000028">
    <property type="protein sequence ID" value="HIU20914.1"/>
    <property type="molecule type" value="Genomic_DNA"/>
</dbReference>
<proteinExistence type="predicted"/>
<feature type="domain" description="HTH cro/C1-type" evidence="2">
    <location>
        <begin position="23"/>
        <end position="77"/>
    </location>
</feature>
<dbReference type="PANTHER" id="PTHR46558">
    <property type="entry name" value="TRACRIPTIONAL REGULATORY PROTEIN-RELATED-RELATED"/>
    <property type="match status" value="1"/>
</dbReference>
<accession>A0A9D1HR13</accession>
<organism evidence="3 4">
    <name type="scientific">Candidatus Limadaptatus stercorigallinarum</name>
    <dbReference type="NCBI Taxonomy" id="2840845"/>
    <lineage>
        <taxon>Bacteria</taxon>
        <taxon>Bacillati</taxon>
        <taxon>Bacillota</taxon>
        <taxon>Clostridia</taxon>
        <taxon>Eubacteriales</taxon>
        <taxon>Candidatus Limadaptatus</taxon>
    </lineage>
</organism>
<dbReference type="CDD" id="cd00093">
    <property type="entry name" value="HTH_XRE"/>
    <property type="match status" value="1"/>
</dbReference>
<dbReference type="InterPro" id="IPR010982">
    <property type="entry name" value="Lambda_DNA-bd_dom_sf"/>
</dbReference>
<gene>
    <name evidence="3" type="ORF">IAD51_01560</name>
</gene>
<reference evidence="3" key="1">
    <citation type="submission" date="2020-10" db="EMBL/GenBank/DDBJ databases">
        <authorList>
            <person name="Gilroy R."/>
        </authorList>
    </citation>
    <scope>NUCLEOTIDE SEQUENCE</scope>
    <source>
        <strain evidence="3">1063</strain>
    </source>
</reference>
<dbReference type="GO" id="GO:0003677">
    <property type="term" value="F:DNA binding"/>
    <property type="evidence" value="ECO:0007669"/>
    <property type="project" value="UniProtKB-KW"/>
</dbReference>
<comment type="caution">
    <text evidence="3">The sequence shown here is derived from an EMBL/GenBank/DDBJ whole genome shotgun (WGS) entry which is preliminary data.</text>
</comment>
<reference evidence="3" key="2">
    <citation type="journal article" date="2021" name="PeerJ">
        <title>Extensive microbial diversity within the chicken gut microbiome revealed by metagenomics and culture.</title>
        <authorList>
            <person name="Gilroy R."/>
            <person name="Ravi A."/>
            <person name="Getino M."/>
            <person name="Pursley I."/>
            <person name="Horton D.L."/>
            <person name="Alikhan N.F."/>
            <person name="Baker D."/>
            <person name="Gharbi K."/>
            <person name="Hall N."/>
            <person name="Watson M."/>
            <person name="Adriaenssens E.M."/>
            <person name="Foster-Nyarko E."/>
            <person name="Jarju S."/>
            <person name="Secka A."/>
            <person name="Antonio M."/>
            <person name="Oren A."/>
            <person name="Chaudhuri R.R."/>
            <person name="La Ragione R."/>
            <person name="Hildebrand F."/>
            <person name="Pallen M.J."/>
        </authorList>
    </citation>
    <scope>NUCLEOTIDE SEQUENCE</scope>
    <source>
        <strain evidence="3">1063</strain>
    </source>
</reference>
<dbReference type="AlphaFoldDB" id="A0A9D1HR13"/>
<keyword evidence="1" id="KW-0238">DNA-binding</keyword>